<proteinExistence type="predicted"/>
<comment type="caution">
    <text evidence="1">The sequence shown here is derived from an EMBL/GenBank/DDBJ whole genome shotgun (WGS) entry which is preliminary data.</text>
</comment>
<keyword evidence="2" id="KW-1185">Reference proteome</keyword>
<sequence>MKSFVNPLAPRTNRLQVKSTEIRAWVRHLVDLPEDTPVSVVELACRDEGCPDIETVIGIMEANKPIRTIRVHMALAEVTRNAIAEAVHGDSRPRLDSAR</sequence>
<protein>
    <submittedName>
        <fullName evidence="1">Nitrate reductase</fullName>
    </submittedName>
</protein>
<evidence type="ECO:0000313" key="2">
    <source>
        <dbReference type="Proteomes" id="UP001320715"/>
    </source>
</evidence>
<name>A0ABT1CVJ6_9HYPH</name>
<reference evidence="1 2" key="1">
    <citation type="submission" date="2020-01" db="EMBL/GenBank/DDBJ databases">
        <title>Genomes of bacteria type strains.</title>
        <authorList>
            <person name="Chen J."/>
            <person name="Zhu S."/>
            <person name="Yang J."/>
        </authorList>
    </citation>
    <scope>NUCLEOTIDE SEQUENCE [LARGE SCALE GENOMIC DNA]</scope>
    <source>
        <strain evidence="1 2">DSM 16655</strain>
    </source>
</reference>
<gene>
    <name evidence="1" type="ORF">GTW23_18675</name>
</gene>
<organism evidence="1 2">
    <name type="scientific">Hoeflea alexandrii</name>
    <dbReference type="NCBI Taxonomy" id="288436"/>
    <lineage>
        <taxon>Bacteria</taxon>
        <taxon>Pseudomonadati</taxon>
        <taxon>Pseudomonadota</taxon>
        <taxon>Alphaproteobacteria</taxon>
        <taxon>Hyphomicrobiales</taxon>
        <taxon>Rhizobiaceae</taxon>
        <taxon>Hoeflea</taxon>
    </lineage>
</organism>
<dbReference type="RefSeq" id="WP_252916889.1">
    <property type="nucleotide sequence ID" value="NZ_JAAAML010000003.1"/>
</dbReference>
<evidence type="ECO:0000313" key="1">
    <source>
        <dbReference type="EMBL" id="MCO6410212.1"/>
    </source>
</evidence>
<dbReference type="EMBL" id="JAAAML010000003">
    <property type="protein sequence ID" value="MCO6410212.1"/>
    <property type="molecule type" value="Genomic_DNA"/>
</dbReference>
<accession>A0ABT1CVJ6</accession>
<dbReference type="Proteomes" id="UP001320715">
    <property type="component" value="Unassembled WGS sequence"/>
</dbReference>